<keyword evidence="1 6" id="KW-0489">Methyltransferase</keyword>
<dbReference type="EMBL" id="JBHSKJ010000031">
    <property type="protein sequence ID" value="MFC5149769.1"/>
    <property type="molecule type" value="Genomic_DNA"/>
</dbReference>
<dbReference type="Gene3D" id="3.40.50.150">
    <property type="entry name" value="Vaccinia Virus protein VP39"/>
    <property type="match status" value="1"/>
</dbReference>
<dbReference type="InterPro" id="IPR036388">
    <property type="entry name" value="WH-like_DNA-bd_sf"/>
</dbReference>
<comment type="caution">
    <text evidence="6">The sequence shown here is derived from an EMBL/GenBank/DDBJ whole genome shotgun (WGS) entry which is preliminary data.</text>
</comment>
<organism evidence="6 7">
    <name type="scientific">Streptomyces aureoversilis</name>
    <dbReference type="NCBI Taxonomy" id="67277"/>
    <lineage>
        <taxon>Bacteria</taxon>
        <taxon>Bacillati</taxon>
        <taxon>Actinomycetota</taxon>
        <taxon>Actinomycetes</taxon>
        <taxon>Kitasatosporales</taxon>
        <taxon>Streptomycetaceae</taxon>
        <taxon>Streptomyces</taxon>
    </lineage>
</organism>
<dbReference type="GO" id="GO:0032259">
    <property type="term" value="P:methylation"/>
    <property type="evidence" value="ECO:0007669"/>
    <property type="project" value="UniProtKB-KW"/>
</dbReference>
<dbReference type="InterPro" id="IPR016461">
    <property type="entry name" value="COMT-like"/>
</dbReference>
<evidence type="ECO:0000256" key="2">
    <source>
        <dbReference type="ARBA" id="ARBA00022679"/>
    </source>
</evidence>
<dbReference type="SUPFAM" id="SSF46785">
    <property type="entry name" value="Winged helix' DNA-binding domain"/>
    <property type="match status" value="1"/>
</dbReference>
<keyword evidence="7" id="KW-1185">Reference proteome</keyword>
<evidence type="ECO:0000256" key="3">
    <source>
        <dbReference type="ARBA" id="ARBA00022691"/>
    </source>
</evidence>
<dbReference type="PROSITE" id="PS51683">
    <property type="entry name" value="SAM_OMT_II"/>
    <property type="match status" value="1"/>
</dbReference>
<dbReference type="GO" id="GO:0008168">
    <property type="term" value="F:methyltransferase activity"/>
    <property type="evidence" value="ECO:0007669"/>
    <property type="project" value="UniProtKB-KW"/>
</dbReference>
<dbReference type="Proteomes" id="UP001596222">
    <property type="component" value="Unassembled WGS sequence"/>
</dbReference>
<dbReference type="InterPro" id="IPR036390">
    <property type="entry name" value="WH_DNA-bd_sf"/>
</dbReference>
<protein>
    <submittedName>
        <fullName evidence="6">Methyltransferase</fullName>
    </submittedName>
</protein>
<dbReference type="Pfam" id="PF00891">
    <property type="entry name" value="Methyltransf_2"/>
    <property type="match status" value="1"/>
</dbReference>
<reference evidence="7" key="1">
    <citation type="journal article" date="2019" name="Int. J. Syst. Evol. Microbiol.">
        <title>The Global Catalogue of Microorganisms (GCM) 10K type strain sequencing project: providing services to taxonomists for standard genome sequencing and annotation.</title>
        <authorList>
            <consortium name="The Broad Institute Genomics Platform"/>
            <consortium name="The Broad Institute Genome Sequencing Center for Infectious Disease"/>
            <person name="Wu L."/>
            <person name="Ma J."/>
        </authorList>
    </citation>
    <scope>NUCLEOTIDE SEQUENCE [LARGE SCALE GENOMIC DNA]</scope>
    <source>
        <strain evidence="7">CGMCC 4.1641</strain>
    </source>
</reference>
<dbReference type="PIRSF" id="PIRSF005739">
    <property type="entry name" value="O-mtase"/>
    <property type="match status" value="1"/>
</dbReference>
<keyword evidence="3" id="KW-0949">S-adenosyl-L-methionine</keyword>
<feature type="domain" description="O-methyltransferase dimerisation" evidence="5">
    <location>
        <begin position="11"/>
        <end position="85"/>
    </location>
</feature>
<dbReference type="Gene3D" id="1.10.287.1350">
    <property type="match status" value="1"/>
</dbReference>
<dbReference type="SUPFAM" id="SSF53335">
    <property type="entry name" value="S-adenosyl-L-methionine-dependent methyltransferases"/>
    <property type="match status" value="1"/>
</dbReference>
<evidence type="ECO:0000259" key="5">
    <source>
        <dbReference type="Pfam" id="PF08100"/>
    </source>
</evidence>
<gene>
    <name evidence="6" type="ORF">ACFPP6_34470</name>
</gene>
<dbReference type="Gene3D" id="1.10.10.10">
    <property type="entry name" value="Winged helix-like DNA-binding domain superfamily/Winged helix DNA-binding domain"/>
    <property type="match status" value="1"/>
</dbReference>
<proteinExistence type="predicted"/>
<dbReference type="CDD" id="cd02440">
    <property type="entry name" value="AdoMet_MTases"/>
    <property type="match status" value="1"/>
</dbReference>
<feature type="domain" description="O-methyltransferase C-terminal" evidence="4">
    <location>
        <begin position="108"/>
        <end position="311"/>
    </location>
</feature>
<sequence length="332" mass="36158">MTASPSRKVLDLMIGYWASQSVYVATKLGLPEHIESGLTTSRELAEATGSHERSLFQLMRFLTGLGILQGDDETGFSLTPAGELLKEDAPDSLRDLTLMYGEEFYETWGNLLHNVKTGQPAFEAAFGAPMYPYFTANQESARRFDGTMAGGAFFRDLPQVFDFSSARTVVDIAGGTGALLSEVLRAAPHVEGVLFDQAHVIEAAKAAMADRGLTDRVSYVEGDYTASLPAGGDVYLWSRILHSRSDESCVDLLKRCHDAMNPDGTVIVLERTIPPTGESSLGLWFDLQMMVLVGGTERSEKEYADLFAQSGLALHSVLPLSLDMFAIVARRA</sequence>
<name>A0ABW0AAQ2_9ACTN</name>
<evidence type="ECO:0000313" key="7">
    <source>
        <dbReference type="Proteomes" id="UP001596222"/>
    </source>
</evidence>
<dbReference type="InterPro" id="IPR029063">
    <property type="entry name" value="SAM-dependent_MTases_sf"/>
</dbReference>
<dbReference type="InterPro" id="IPR012967">
    <property type="entry name" value="COMT_dimerisation"/>
</dbReference>
<evidence type="ECO:0000313" key="6">
    <source>
        <dbReference type="EMBL" id="MFC5149769.1"/>
    </source>
</evidence>
<dbReference type="PANTHER" id="PTHR43712">
    <property type="entry name" value="PUTATIVE (AFU_ORTHOLOGUE AFUA_4G14580)-RELATED"/>
    <property type="match status" value="1"/>
</dbReference>
<evidence type="ECO:0000259" key="4">
    <source>
        <dbReference type="Pfam" id="PF00891"/>
    </source>
</evidence>
<accession>A0ABW0AAQ2</accession>
<dbReference type="RefSeq" id="WP_382050658.1">
    <property type="nucleotide sequence ID" value="NZ_JBHSKJ010000031.1"/>
</dbReference>
<evidence type="ECO:0000256" key="1">
    <source>
        <dbReference type="ARBA" id="ARBA00022603"/>
    </source>
</evidence>
<dbReference type="InterPro" id="IPR001077">
    <property type="entry name" value="COMT_C"/>
</dbReference>
<keyword evidence="2" id="KW-0808">Transferase</keyword>
<dbReference type="Pfam" id="PF08100">
    <property type="entry name" value="Dimerisation"/>
    <property type="match status" value="1"/>
</dbReference>
<dbReference type="PANTHER" id="PTHR43712:SF2">
    <property type="entry name" value="O-METHYLTRANSFERASE CICE"/>
    <property type="match status" value="1"/>
</dbReference>